<evidence type="ECO:0000313" key="1">
    <source>
        <dbReference type="EMBL" id="KAF5744970.1"/>
    </source>
</evidence>
<reference evidence="1 2" key="1">
    <citation type="journal article" date="2020" name="Nat. Commun.">
        <title>Genome of Tripterygium wilfordii and identification of cytochrome P450 involved in triptolide biosynthesis.</title>
        <authorList>
            <person name="Tu L."/>
            <person name="Su P."/>
            <person name="Zhang Z."/>
            <person name="Gao L."/>
            <person name="Wang J."/>
            <person name="Hu T."/>
            <person name="Zhou J."/>
            <person name="Zhang Y."/>
            <person name="Zhao Y."/>
            <person name="Liu Y."/>
            <person name="Song Y."/>
            <person name="Tong Y."/>
            <person name="Lu Y."/>
            <person name="Yang J."/>
            <person name="Xu C."/>
            <person name="Jia M."/>
            <person name="Peters R.J."/>
            <person name="Huang L."/>
            <person name="Gao W."/>
        </authorList>
    </citation>
    <scope>NUCLEOTIDE SEQUENCE [LARGE SCALE GENOMIC DNA]</scope>
    <source>
        <strain evidence="2">cv. XIE 37</strain>
        <tissue evidence="1">Leaf</tissue>
    </source>
</reference>
<proteinExistence type="predicted"/>
<sequence>MASRRFNSVLSRVDISGAISSLSPSLSFLAIASRPIFHPRRNSELSVVFHFCLSSQGSTLFATSLSKRLGFVHRHGASQASIRRDLSSLPPPSFLHQGASQAFVRLSCPKVGTGTGDVALWDIKYEEKLVSRNFDVWNVRPCSMSFEVLF</sequence>
<dbReference type="InParanoid" id="A0A7J7DF42"/>
<dbReference type="EMBL" id="JAAARO010000007">
    <property type="protein sequence ID" value="KAF5744970.1"/>
    <property type="molecule type" value="Genomic_DNA"/>
</dbReference>
<evidence type="ECO:0000313" key="2">
    <source>
        <dbReference type="Proteomes" id="UP000593562"/>
    </source>
</evidence>
<dbReference type="AlphaFoldDB" id="A0A7J7DF42"/>
<dbReference type="Proteomes" id="UP000593562">
    <property type="component" value="Unassembled WGS sequence"/>
</dbReference>
<gene>
    <name evidence="1" type="ORF">HS088_TW07G00551</name>
</gene>
<comment type="caution">
    <text evidence="1">The sequence shown here is derived from an EMBL/GenBank/DDBJ whole genome shotgun (WGS) entry which is preliminary data.</text>
</comment>
<accession>A0A7J7DF42</accession>
<organism evidence="1 2">
    <name type="scientific">Tripterygium wilfordii</name>
    <name type="common">Thunder God vine</name>
    <dbReference type="NCBI Taxonomy" id="458696"/>
    <lineage>
        <taxon>Eukaryota</taxon>
        <taxon>Viridiplantae</taxon>
        <taxon>Streptophyta</taxon>
        <taxon>Embryophyta</taxon>
        <taxon>Tracheophyta</taxon>
        <taxon>Spermatophyta</taxon>
        <taxon>Magnoliopsida</taxon>
        <taxon>eudicotyledons</taxon>
        <taxon>Gunneridae</taxon>
        <taxon>Pentapetalae</taxon>
        <taxon>rosids</taxon>
        <taxon>fabids</taxon>
        <taxon>Celastrales</taxon>
        <taxon>Celastraceae</taxon>
        <taxon>Tripterygium</taxon>
    </lineage>
</organism>
<protein>
    <submittedName>
        <fullName evidence="1">Topless-related protein 1-like</fullName>
    </submittedName>
</protein>
<name>A0A7J7DF42_TRIWF</name>
<keyword evidence="2" id="KW-1185">Reference proteome</keyword>